<organism evidence="2 3">
    <name type="scientific">Streptomyces kaempferi</name>
    <dbReference type="NCBI Taxonomy" id="333725"/>
    <lineage>
        <taxon>Bacteria</taxon>
        <taxon>Bacillati</taxon>
        <taxon>Actinomycetota</taxon>
        <taxon>Actinomycetes</taxon>
        <taxon>Kitasatosporales</taxon>
        <taxon>Streptomycetaceae</taxon>
        <taxon>Streptomyces</taxon>
    </lineage>
</organism>
<name>A0ABW3XTE5_9ACTN</name>
<dbReference type="EMBL" id="JBHTMM010000094">
    <property type="protein sequence ID" value="MFD1311890.1"/>
    <property type="molecule type" value="Genomic_DNA"/>
</dbReference>
<evidence type="ECO:0000313" key="3">
    <source>
        <dbReference type="Proteomes" id="UP001597058"/>
    </source>
</evidence>
<protein>
    <submittedName>
        <fullName evidence="2">Uncharacterized protein</fullName>
    </submittedName>
</protein>
<feature type="region of interest" description="Disordered" evidence="1">
    <location>
        <begin position="1"/>
        <end position="73"/>
    </location>
</feature>
<reference evidence="3" key="1">
    <citation type="journal article" date="2019" name="Int. J. Syst. Evol. Microbiol.">
        <title>The Global Catalogue of Microorganisms (GCM) 10K type strain sequencing project: providing services to taxonomists for standard genome sequencing and annotation.</title>
        <authorList>
            <consortium name="The Broad Institute Genomics Platform"/>
            <consortium name="The Broad Institute Genome Sequencing Center for Infectious Disease"/>
            <person name="Wu L."/>
            <person name="Ma J."/>
        </authorList>
    </citation>
    <scope>NUCLEOTIDE SEQUENCE [LARGE SCALE GENOMIC DNA]</scope>
    <source>
        <strain evidence="3">CGMCC 4.7020</strain>
    </source>
</reference>
<evidence type="ECO:0000256" key="1">
    <source>
        <dbReference type="SAM" id="MobiDB-lite"/>
    </source>
</evidence>
<keyword evidence="3" id="KW-1185">Reference proteome</keyword>
<proteinExistence type="predicted"/>
<dbReference type="RefSeq" id="WP_381233996.1">
    <property type="nucleotide sequence ID" value="NZ_JBHSKH010000019.1"/>
</dbReference>
<gene>
    <name evidence="2" type="ORF">ACFQ5X_39585</name>
</gene>
<sequence length="73" mass="7849">MTSGNGAEQPGEEPAVAERSDEEPAVGPNDRSSRGRTKDSVDGEDSTVDPVPAESADRPRKSRRKPGVKYWPV</sequence>
<dbReference type="Proteomes" id="UP001597058">
    <property type="component" value="Unassembled WGS sequence"/>
</dbReference>
<accession>A0ABW3XTE5</accession>
<evidence type="ECO:0000313" key="2">
    <source>
        <dbReference type="EMBL" id="MFD1311890.1"/>
    </source>
</evidence>
<feature type="compositionally biased region" description="Basic and acidic residues" evidence="1">
    <location>
        <begin position="31"/>
        <end position="41"/>
    </location>
</feature>
<comment type="caution">
    <text evidence="2">The sequence shown here is derived from an EMBL/GenBank/DDBJ whole genome shotgun (WGS) entry which is preliminary data.</text>
</comment>